<dbReference type="Proteomes" id="UP000619295">
    <property type="component" value="Unassembled WGS sequence"/>
</dbReference>
<reference evidence="7" key="1">
    <citation type="submission" date="2020-09" db="EMBL/GenBank/DDBJ databases">
        <title>Bosea spartocytisi sp. nov. a root nodule endophyte of Spartocytisus supranubius in the high mountain ecosystem fo the Teide National Park (Canary Islands, Spain).</title>
        <authorList>
            <person name="Pulido-Suarez L."/>
            <person name="Peix A."/>
            <person name="Igual J.M."/>
            <person name="Socas-Perez N."/>
            <person name="Velazquez E."/>
            <person name="Flores-Felix J.D."/>
            <person name="Leon-Barrios M."/>
        </authorList>
    </citation>
    <scope>NUCLEOTIDE SEQUENCE</scope>
    <source>
        <strain evidence="7">SSUT16</strain>
    </source>
</reference>
<dbReference type="PANTHER" id="PTHR11241">
    <property type="entry name" value="DEOXYURIDINE 5'-TRIPHOSPHATE NUCLEOTIDOHYDROLASE"/>
    <property type="match status" value="1"/>
</dbReference>
<evidence type="ECO:0000256" key="5">
    <source>
        <dbReference type="ARBA" id="ARBA00047686"/>
    </source>
</evidence>
<evidence type="ECO:0000256" key="2">
    <source>
        <dbReference type="ARBA" id="ARBA00012379"/>
    </source>
</evidence>
<evidence type="ECO:0000313" key="7">
    <source>
        <dbReference type="EMBL" id="MBD3845293.1"/>
    </source>
</evidence>
<keyword evidence="3 7" id="KW-0378">Hydrolase</keyword>
<organism evidence="7 8">
    <name type="scientific">Bosea spartocytisi</name>
    <dbReference type="NCBI Taxonomy" id="2773451"/>
    <lineage>
        <taxon>Bacteria</taxon>
        <taxon>Pseudomonadati</taxon>
        <taxon>Pseudomonadota</taxon>
        <taxon>Alphaproteobacteria</taxon>
        <taxon>Hyphomicrobiales</taxon>
        <taxon>Boseaceae</taxon>
        <taxon>Bosea</taxon>
    </lineage>
</organism>
<keyword evidence="4" id="KW-0546">Nucleotide metabolism</keyword>
<evidence type="ECO:0000313" key="8">
    <source>
        <dbReference type="Proteomes" id="UP000619295"/>
    </source>
</evidence>
<dbReference type="Gene3D" id="2.70.40.10">
    <property type="match status" value="1"/>
</dbReference>
<sequence>MMVLDDRIFDWGLPTYQTDMSAGIDLFACIDEPLDLQPQADAVLIPSGIAIQMNDPNVAAFLLARSGLGHKKGLILGQSVGTIDADYQNQIFISAWLRTPPGSAPLRITPGDRIAQLVFLPILRPTFKVVEAFSASTKRGGGGFGSTGIAGGEAPGGRS</sequence>
<name>A0A927I0D9_9HYPH</name>
<dbReference type="InterPro" id="IPR036157">
    <property type="entry name" value="dUTPase-like_sf"/>
</dbReference>
<dbReference type="CDD" id="cd07557">
    <property type="entry name" value="trimeric_dUTPase"/>
    <property type="match status" value="1"/>
</dbReference>
<dbReference type="GO" id="GO:0046081">
    <property type="term" value="P:dUTP catabolic process"/>
    <property type="evidence" value="ECO:0007669"/>
    <property type="project" value="InterPro"/>
</dbReference>
<dbReference type="InterPro" id="IPR033704">
    <property type="entry name" value="dUTPase_trimeric"/>
</dbReference>
<dbReference type="AlphaFoldDB" id="A0A927I0D9"/>
<dbReference type="PANTHER" id="PTHR11241:SF0">
    <property type="entry name" value="DEOXYURIDINE 5'-TRIPHOSPHATE NUCLEOTIDOHYDROLASE"/>
    <property type="match status" value="1"/>
</dbReference>
<dbReference type="NCBIfam" id="TIGR00576">
    <property type="entry name" value="dut"/>
    <property type="match status" value="1"/>
</dbReference>
<dbReference type="EMBL" id="JACXWY010000003">
    <property type="protein sequence ID" value="MBD3845293.1"/>
    <property type="molecule type" value="Genomic_DNA"/>
</dbReference>
<dbReference type="Pfam" id="PF00692">
    <property type="entry name" value="dUTPase"/>
    <property type="match status" value="1"/>
</dbReference>
<accession>A0A927I0D9</accession>
<evidence type="ECO:0000256" key="3">
    <source>
        <dbReference type="ARBA" id="ARBA00022801"/>
    </source>
</evidence>
<protein>
    <recommendedName>
        <fullName evidence="2">dUTP diphosphatase</fullName>
        <ecNumber evidence="2">3.6.1.23</ecNumber>
    </recommendedName>
</protein>
<evidence type="ECO:0000256" key="4">
    <source>
        <dbReference type="ARBA" id="ARBA00023080"/>
    </source>
</evidence>
<dbReference type="NCBIfam" id="NF001862">
    <property type="entry name" value="PRK00601.1"/>
    <property type="match status" value="1"/>
</dbReference>
<keyword evidence="8" id="KW-1185">Reference proteome</keyword>
<comment type="caution">
    <text evidence="7">The sequence shown here is derived from an EMBL/GenBank/DDBJ whole genome shotgun (WGS) entry which is preliminary data.</text>
</comment>
<comment type="similarity">
    <text evidence="1">Belongs to the dUTPase family.</text>
</comment>
<gene>
    <name evidence="7" type="primary">dut</name>
    <name evidence="7" type="ORF">IED13_06265</name>
</gene>
<evidence type="ECO:0000256" key="1">
    <source>
        <dbReference type="ARBA" id="ARBA00006581"/>
    </source>
</evidence>
<comment type="catalytic activity">
    <reaction evidence="5">
        <text>dUTP + H2O = dUMP + diphosphate + H(+)</text>
        <dbReference type="Rhea" id="RHEA:10248"/>
        <dbReference type="ChEBI" id="CHEBI:15377"/>
        <dbReference type="ChEBI" id="CHEBI:15378"/>
        <dbReference type="ChEBI" id="CHEBI:33019"/>
        <dbReference type="ChEBI" id="CHEBI:61555"/>
        <dbReference type="ChEBI" id="CHEBI:246422"/>
        <dbReference type="EC" id="3.6.1.23"/>
    </reaction>
</comment>
<dbReference type="InterPro" id="IPR029054">
    <property type="entry name" value="dUTPase-like"/>
</dbReference>
<dbReference type="GO" id="GO:0004170">
    <property type="term" value="F:dUTP diphosphatase activity"/>
    <property type="evidence" value="ECO:0007669"/>
    <property type="project" value="UniProtKB-EC"/>
</dbReference>
<dbReference type="EC" id="3.6.1.23" evidence="2"/>
<dbReference type="SUPFAM" id="SSF51283">
    <property type="entry name" value="dUTPase-like"/>
    <property type="match status" value="1"/>
</dbReference>
<dbReference type="InterPro" id="IPR008181">
    <property type="entry name" value="dUTPase"/>
</dbReference>
<evidence type="ECO:0000259" key="6">
    <source>
        <dbReference type="Pfam" id="PF00692"/>
    </source>
</evidence>
<feature type="domain" description="dUTPase-like" evidence="6">
    <location>
        <begin position="11"/>
        <end position="148"/>
    </location>
</feature>
<proteinExistence type="inferred from homology"/>
<dbReference type="GO" id="GO:0006226">
    <property type="term" value="P:dUMP biosynthetic process"/>
    <property type="evidence" value="ECO:0007669"/>
    <property type="project" value="InterPro"/>
</dbReference>
<dbReference type="GO" id="GO:0000287">
    <property type="term" value="F:magnesium ion binding"/>
    <property type="evidence" value="ECO:0007669"/>
    <property type="project" value="InterPro"/>
</dbReference>